<sequence length="179" mass="20414">MDNQKPAEQLNNKERYDLKQQEKLQAQESADRKDLIKKMASWSLAGVVVIVLAGGFIWKVSTRPPVPESDLISQTGIHWHPELSIYMKGVKQEIPSNIGVTTLSMTPIHTHEAGGVIHLEFDGVAVYKNDVTLGQFFKNWDKDMQSFGMNIEMTVNGKESTEYESYVMHDKDKIELRYE</sequence>
<dbReference type="AlphaFoldDB" id="A0A1G1YXY0"/>
<name>A0A1G1YXY0_9BACT</name>
<dbReference type="Proteomes" id="UP000178651">
    <property type="component" value="Unassembled WGS sequence"/>
</dbReference>
<keyword evidence="1" id="KW-1133">Transmembrane helix</keyword>
<organism evidence="2 3">
    <name type="scientific">Candidatus Colwellbacteria bacterium RIFCSPHIGHO2_02_FULL_43_15</name>
    <dbReference type="NCBI Taxonomy" id="1797686"/>
    <lineage>
        <taxon>Bacteria</taxon>
        <taxon>Candidatus Colwelliibacteriota</taxon>
    </lineage>
</organism>
<keyword evidence="1" id="KW-0812">Transmembrane</keyword>
<proteinExistence type="predicted"/>
<accession>A0A1G1YXY0</accession>
<reference evidence="2 3" key="1">
    <citation type="journal article" date="2016" name="Nat. Commun.">
        <title>Thousands of microbial genomes shed light on interconnected biogeochemical processes in an aquifer system.</title>
        <authorList>
            <person name="Anantharaman K."/>
            <person name="Brown C.T."/>
            <person name="Hug L.A."/>
            <person name="Sharon I."/>
            <person name="Castelle C.J."/>
            <person name="Probst A.J."/>
            <person name="Thomas B.C."/>
            <person name="Singh A."/>
            <person name="Wilkins M.J."/>
            <person name="Karaoz U."/>
            <person name="Brodie E.L."/>
            <person name="Williams K.H."/>
            <person name="Hubbard S.S."/>
            <person name="Banfield J.F."/>
        </authorList>
    </citation>
    <scope>NUCLEOTIDE SEQUENCE [LARGE SCALE GENOMIC DNA]</scope>
</reference>
<keyword evidence="1" id="KW-0472">Membrane</keyword>
<protein>
    <submittedName>
        <fullName evidence="2">Uncharacterized protein</fullName>
    </submittedName>
</protein>
<evidence type="ECO:0000313" key="3">
    <source>
        <dbReference type="Proteomes" id="UP000178651"/>
    </source>
</evidence>
<gene>
    <name evidence="2" type="ORF">A3D47_02655</name>
</gene>
<feature type="transmembrane region" description="Helical" evidence="1">
    <location>
        <begin position="39"/>
        <end position="58"/>
    </location>
</feature>
<comment type="caution">
    <text evidence="2">The sequence shown here is derived from an EMBL/GenBank/DDBJ whole genome shotgun (WGS) entry which is preliminary data.</text>
</comment>
<dbReference type="EMBL" id="MHIU01000043">
    <property type="protein sequence ID" value="OGY57203.1"/>
    <property type="molecule type" value="Genomic_DNA"/>
</dbReference>
<evidence type="ECO:0000256" key="1">
    <source>
        <dbReference type="SAM" id="Phobius"/>
    </source>
</evidence>
<evidence type="ECO:0000313" key="2">
    <source>
        <dbReference type="EMBL" id="OGY57203.1"/>
    </source>
</evidence>